<comment type="function">
    <text evidence="6">Specifically methylates the N4 position of cytidine in position 1402 (C1402) of 16S rRNA.</text>
</comment>
<feature type="binding site" evidence="6">
    <location>
        <position position="61"/>
    </location>
    <ligand>
        <name>S-adenosyl-L-methionine</name>
        <dbReference type="ChEBI" id="CHEBI:59789"/>
    </ligand>
</feature>
<dbReference type="Gene3D" id="1.10.150.170">
    <property type="entry name" value="Putative methyltransferase TM0872, insert domain"/>
    <property type="match status" value="1"/>
</dbReference>
<comment type="catalytic activity">
    <reaction evidence="6">
        <text>cytidine(1402) in 16S rRNA + S-adenosyl-L-methionine = N(4)-methylcytidine(1402) in 16S rRNA + S-adenosyl-L-homocysteine + H(+)</text>
        <dbReference type="Rhea" id="RHEA:42928"/>
        <dbReference type="Rhea" id="RHEA-COMP:10286"/>
        <dbReference type="Rhea" id="RHEA-COMP:10287"/>
        <dbReference type="ChEBI" id="CHEBI:15378"/>
        <dbReference type="ChEBI" id="CHEBI:57856"/>
        <dbReference type="ChEBI" id="CHEBI:59789"/>
        <dbReference type="ChEBI" id="CHEBI:74506"/>
        <dbReference type="ChEBI" id="CHEBI:82748"/>
        <dbReference type="EC" id="2.1.1.199"/>
    </reaction>
</comment>
<feature type="binding site" evidence="6">
    <location>
        <begin position="43"/>
        <end position="45"/>
    </location>
    <ligand>
        <name>S-adenosyl-L-methionine</name>
        <dbReference type="ChEBI" id="CHEBI:59789"/>
    </ligand>
</feature>
<name>A0ABU5NCJ6_9RICK</name>
<dbReference type="Proteomes" id="UP001291687">
    <property type="component" value="Unassembled WGS sequence"/>
</dbReference>
<dbReference type="PANTHER" id="PTHR11265">
    <property type="entry name" value="S-ADENOSYL-METHYLTRANSFERASE MRAW"/>
    <property type="match status" value="1"/>
</dbReference>
<gene>
    <name evidence="6" type="primary">rsmH</name>
    <name evidence="7" type="ORF">Megvenef_00840</name>
</gene>
<dbReference type="RefSeq" id="WP_322776768.1">
    <property type="nucleotide sequence ID" value="NZ_JARJFB010000054.1"/>
</dbReference>
<dbReference type="GO" id="GO:0008168">
    <property type="term" value="F:methyltransferase activity"/>
    <property type="evidence" value="ECO:0007669"/>
    <property type="project" value="UniProtKB-KW"/>
</dbReference>
<evidence type="ECO:0000256" key="4">
    <source>
        <dbReference type="ARBA" id="ARBA00022679"/>
    </source>
</evidence>
<proteinExistence type="inferred from homology"/>
<feature type="binding site" evidence="6">
    <location>
        <position position="113"/>
    </location>
    <ligand>
        <name>S-adenosyl-L-methionine</name>
        <dbReference type="ChEBI" id="CHEBI:59789"/>
    </ligand>
</feature>
<protein>
    <recommendedName>
        <fullName evidence="6">Ribosomal RNA small subunit methyltransferase H</fullName>
        <ecNumber evidence="6">2.1.1.199</ecNumber>
    </recommendedName>
    <alternativeName>
        <fullName evidence="6">16S rRNA m(4)C1402 methyltransferase</fullName>
    </alternativeName>
    <alternativeName>
        <fullName evidence="6">rRNA (cytosine-N(4)-)-methyltransferase RsmH</fullName>
    </alternativeName>
</protein>
<evidence type="ECO:0000313" key="8">
    <source>
        <dbReference type="Proteomes" id="UP001291687"/>
    </source>
</evidence>
<evidence type="ECO:0000256" key="2">
    <source>
        <dbReference type="ARBA" id="ARBA00022552"/>
    </source>
</evidence>
<dbReference type="InterPro" id="IPR029063">
    <property type="entry name" value="SAM-dependent_MTases_sf"/>
</dbReference>
<dbReference type="EMBL" id="JARJFB010000054">
    <property type="protein sequence ID" value="MEA0970871.1"/>
    <property type="molecule type" value="Genomic_DNA"/>
</dbReference>
<keyword evidence="5 6" id="KW-0949">S-adenosyl-L-methionine</keyword>
<comment type="similarity">
    <text evidence="1 6">Belongs to the methyltransferase superfamily. RsmH family.</text>
</comment>
<dbReference type="Gene3D" id="3.40.50.150">
    <property type="entry name" value="Vaccinia Virus protein VP39"/>
    <property type="match status" value="1"/>
</dbReference>
<evidence type="ECO:0000256" key="1">
    <source>
        <dbReference type="ARBA" id="ARBA00010396"/>
    </source>
</evidence>
<dbReference type="HAMAP" id="MF_01007">
    <property type="entry name" value="16SrRNA_methyltr_H"/>
    <property type="match status" value="1"/>
</dbReference>
<dbReference type="InterPro" id="IPR023397">
    <property type="entry name" value="SAM-dep_MeTrfase_MraW_recog"/>
</dbReference>
<dbReference type="SUPFAM" id="SSF53335">
    <property type="entry name" value="S-adenosyl-L-methionine-dependent methyltransferases"/>
    <property type="match status" value="1"/>
</dbReference>
<comment type="subcellular location">
    <subcellularLocation>
        <location evidence="6">Cytoplasm</location>
    </subcellularLocation>
</comment>
<keyword evidence="4 6" id="KW-0808">Transferase</keyword>
<dbReference type="CDD" id="cd02440">
    <property type="entry name" value="AdoMet_MTases"/>
    <property type="match status" value="1"/>
</dbReference>
<dbReference type="SUPFAM" id="SSF81799">
    <property type="entry name" value="Putative methyltransferase TM0872, insert domain"/>
    <property type="match status" value="1"/>
</dbReference>
<dbReference type="EC" id="2.1.1.199" evidence="6"/>
<feature type="binding site" evidence="6">
    <location>
        <position position="88"/>
    </location>
    <ligand>
        <name>S-adenosyl-L-methionine</name>
        <dbReference type="ChEBI" id="CHEBI:59789"/>
    </ligand>
</feature>
<evidence type="ECO:0000256" key="5">
    <source>
        <dbReference type="ARBA" id="ARBA00022691"/>
    </source>
</evidence>
<organism evidence="7 8">
    <name type="scientific">Candidatus Megaera venefica</name>
    <dbReference type="NCBI Taxonomy" id="2055910"/>
    <lineage>
        <taxon>Bacteria</taxon>
        <taxon>Pseudomonadati</taxon>
        <taxon>Pseudomonadota</taxon>
        <taxon>Alphaproteobacteria</taxon>
        <taxon>Rickettsiales</taxon>
        <taxon>Rickettsiaceae</taxon>
        <taxon>Candidatus Megaera</taxon>
    </lineage>
</organism>
<dbReference type="PIRSF" id="PIRSF004486">
    <property type="entry name" value="MraW"/>
    <property type="match status" value="1"/>
</dbReference>
<accession>A0ABU5NCJ6</accession>
<evidence type="ECO:0000313" key="7">
    <source>
        <dbReference type="EMBL" id="MEA0970871.1"/>
    </source>
</evidence>
<sequence>MDLSETVQNRSNSPHRSVLLNEVIEYLSIKDGGRYLDCTFGAGGYTRAILSKGDCYVTAIDQDPTVIKFANDLSSDYGDRFNFIQTNFSEVASRLQGKNFDGVVLDLGISSMQVDQAARGFSFMQNGPLDMRMSVTGMSAAEFLETASEQEIADIIYKYGEEVQSRAIAKNIVYYRQTDRIDTTLKLAEIVRQSKHYRSEKIDPATKTFQAIRIYINDELGALERFLANAEGLLVPGGRIIVVSFHSLEDSIVKNFFKESSVKKIAKSKYSKEINNFPEGKWLQIITKKPLVPSRAEVQDNPRSRSAKLRVAEKIRGNHVT</sequence>
<dbReference type="PANTHER" id="PTHR11265:SF0">
    <property type="entry name" value="12S RRNA N4-METHYLCYTIDINE METHYLTRANSFERASE"/>
    <property type="match status" value="1"/>
</dbReference>
<evidence type="ECO:0000256" key="6">
    <source>
        <dbReference type="HAMAP-Rule" id="MF_01007"/>
    </source>
</evidence>
<keyword evidence="8" id="KW-1185">Reference proteome</keyword>
<comment type="caution">
    <text evidence="7">The sequence shown here is derived from an EMBL/GenBank/DDBJ whole genome shotgun (WGS) entry which is preliminary data.</text>
</comment>
<reference evidence="7 8" key="1">
    <citation type="submission" date="2023-03" db="EMBL/GenBank/DDBJ databases">
        <title>Host association and intracellularity evolved multiple times independently in the Rickettsiales.</title>
        <authorList>
            <person name="Castelli M."/>
            <person name="Nardi T."/>
            <person name="Gammuto L."/>
            <person name="Bellinzona G."/>
            <person name="Sabaneyeva E."/>
            <person name="Potekhin A."/>
            <person name="Serra V."/>
            <person name="Petroni G."/>
            <person name="Sassera D."/>
        </authorList>
    </citation>
    <scope>NUCLEOTIDE SEQUENCE [LARGE SCALE GENOMIC DNA]</scope>
    <source>
        <strain evidence="7 8">Sr 2-6</strain>
    </source>
</reference>
<dbReference type="GO" id="GO:0032259">
    <property type="term" value="P:methylation"/>
    <property type="evidence" value="ECO:0007669"/>
    <property type="project" value="UniProtKB-KW"/>
</dbReference>
<keyword evidence="6" id="KW-0963">Cytoplasm</keyword>
<dbReference type="NCBIfam" id="TIGR00006">
    <property type="entry name" value="16S rRNA (cytosine(1402)-N(4))-methyltransferase RsmH"/>
    <property type="match status" value="1"/>
</dbReference>
<keyword evidence="3 6" id="KW-0489">Methyltransferase</keyword>
<evidence type="ECO:0000256" key="3">
    <source>
        <dbReference type="ARBA" id="ARBA00022603"/>
    </source>
</evidence>
<dbReference type="Pfam" id="PF01795">
    <property type="entry name" value="Methyltransf_5"/>
    <property type="match status" value="1"/>
</dbReference>
<dbReference type="InterPro" id="IPR002903">
    <property type="entry name" value="RsmH"/>
</dbReference>
<keyword evidence="2 6" id="KW-0698">rRNA processing</keyword>
<feature type="binding site" evidence="6">
    <location>
        <position position="106"/>
    </location>
    <ligand>
        <name>S-adenosyl-L-methionine</name>
        <dbReference type="ChEBI" id="CHEBI:59789"/>
    </ligand>
</feature>